<evidence type="ECO:0000313" key="8">
    <source>
        <dbReference type="Proteomes" id="UP000015105"/>
    </source>
</evidence>
<comment type="similarity">
    <text evidence="2">Belongs to the oxygen-dependent FAD-linked oxidoreductase family.</text>
</comment>
<keyword evidence="4" id="KW-0274">FAD</keyword>
<dbReference type="PANTHER" id="PTHR13878:SF105">
    <property type="entry name" value="CYTOKININ DEHYDROGENASE 9"/>
    <property type="match status" value="1"/>
</dbReference>
<reference evidence="7" key="3">
    <citation type="journal article" date="2017" name="Nature">
        <title>Genome sequence of the progenitor of the wheat D genome Aegilops tauschii.</title>
        <authorList>
            <person name="Luo M.C."/>
            <person name="Gu Y.Q."/>
            <person name="Puiu D."/>
            <person name="Wang H."/>
            <person name="Twardziok S.O."/>
            <person name="Deal K.R."/>
            <person name="Huo N."/>
            <person name="Zhu T."/>
            <person name="Wang L."/>
            <person name="Wang Y."/>
            <person name="McGuire P.E."/>
            <person name="Liu S."/>
            <person name="Long H."/>
            <person name="Ramasamy R.K."/>
            <person name="Rodriguez J.C."/>
            <person name="Van S.L."/>
            <person name="Yuan L."/>
            <person name="Wang Z."/>
            <person name="Xia Z."/>
            <person name="Xiao L."/>
            <person name="Anderson O.D."/>
            <person name="Ouyang S."/>
            <person name="Liang Y."/>
            <person name="Zimin A.V."/>
            <person name="Pertea G."/>
            <person name="Qi P."/>
            <person name="Bennetzen J.L."/>
            <person name="Dai X."/>
            <person name="Dawson M.W."/>
            <person name="Muller H.G."/>
            <person name="Kugler K."/>
            <person name="Rivarola-Duarte L."/>
            <person name="Spannagl M."/>
            <person name="Mayer K.F.X."/>
            <person name="Lu F.H."/>
            <person name="Bevan M.W."/>
            <person name="Leroy P."/>
            <person name="Li P."/>
            <person name="You F.M."/>
            <person name="Sun Q."/>
            <person name="Liu Z."/>
            <person name="Lyons E."/>
            <person name="Wicker T."/>
            <person name="Salzberg S.L."/>
            <person name="Devos K.M."/>
            <person name="Dvorak J."/>
        </authorList>
    </citation>
    <scope>NUCLEOTIDE SEQUENCE [LARGE SCALE GENOMIC DNA]</scope>
    <source>
        <strain evidence="7">cv. AL8/78</strain>
    </source>
</reference>
<comment type="cofactor">
    <cofactor evidence="1">
        <name>FAD</name>
        <dbReference type="ChEBI" id="CHEBI:57692"/>
    </cofactor>
</comment>
<dbReference type="AlphaFoldDB" id="A0A452YZB9"/>
<dbReference type="Pfam" id="PF09265">
    <property type="entry name" value="Cytokin-bind"/>
    <property type="match status" value="1"/>
</dbReference>
<reference evidence="8" key="1">
    <citation type="journal article" date="2014" name="Science">
        <title>Ancient hybridizations among the ancestral genomes of bread wheat.</title>
        <authorList>
            <consortium name="International Wheat Genome Sequencing Consortium,"/>
            <person name="Marcussen T."/>
            <person name="Sandve S.R."/>
            <person name="Heier L."/>
            <person name="Spannagl M."/>
            <person name="Pfeifer M."/>
            <person name="Jakobsen K.S."/>
            <person name="Wulff B.B."/>
            <person name="Steuernagel B."/>
            <person name="Mayer K.F."/>
            <person name="Olsen O.A."/>
        </authorList>
    </citation>
    <scope>NUCLEOTIDE SEQUENCE [LARGE SCALE GENOMIC DNA]</scope>
    <source>
        <strain evidence="8">cv. AL8/78</strain>
    </source>
</reference>
<protein>
    <recommendedName>
        <fullName evidence="6">Cytokinin dehydrogenase 1 FAD/cytokinin binding domain-containing protein</fullName>
    </recommendedName>
</protein>
<dbReference type="Proteomes" id="UP000015105">
    <property type="component" value="Chromosome 1D"/>
</dbReference>
<evidence type="ECO:0000256" key="5">
    <source>
        <dbReference type="ARBA" id="ARBA00023002"/>
    </source>
</evidence>
<accession>A0A452YZB9</accession>
<dbReference type="InterPro" id="IPR016170">
    <property type="entry name" value="Cytok_DH_C_sf"/>
</dbReference>
<feature type="domain" description="Cytokinin dehydrogenase 1 FAD/cytokinin binding" evidence="6">
    <location>
        <begin position="7"/>
        <end position="103"/>
    </location>
</feature>
<evidence type="ECO:0000313" key="7">
    <source>
        <dbReference type="EnsemblPlants" id="AET1Gv20581300.13"/>
    </source>
</evidence>
<evidence type="ECO:0000259" key="6">
    <source>
        <dbReference type="Pfam" id="PF09265"/>
    </source>
</evidence>
<keyword evidence="8" id="KW-1185">Reference proteome</keyword>
<dbReference type="EnsemblPlants" id="AET1Gv20581300.13">
    <property type="protein sequence ID" value="AET1Gv20581300.13"/>
    <property type="gene ID" value="AET1Gv20581300"/>
</dbReference>
<dbReference type="Gene3D" id="3.40.462.10">
    <property type="entry name" value="FAD-linked oxidases, C-terminal domain"/>
    <property type="match status" value="1"/>
</dbReference>
<keyword evidence="3" id="KW-0285">Flavoprotein</keyword>
<sequence length="114" mass="13084">MIHLVSCRWDNRTSVVIPNEEVFYLVGFLHSAIGPHSIKRTLNLNNQIIEFSNKASIGVRQYLPNYTTEPEWKAHYGARWDAFQQRKNTYDPLAILAPGQRIFQKTPASLPLSS</sequence>
<evidence type="ECO:0000256" key="3">
    <source>
        <dbReference type="ARBA" id="ARBA00022630"/>
    </source>
</evidence>
<dbReference type="GO" id="GO:0009690">
    <property type="term" value="P:cytokinin metabolic process"/>
    <property type="evidence" value="ECO:0007669"/>
    <property type="project" value="InterPro"/>
</dbReference>
<dbReference type="InterPro" id="IPR050432">
    <property type="entry name" value="FAD-linked_Oxidoreductases_BP"/>
</dbReference>
<evidence type="ECO:0000256" key="1">
    <source>
        <dbReference type="ARBA" id="ARBA00001974"/>
    </source>
</evidence>
<dbReference type="InterPro" id="IPR016164">
    <property type="entry name" value="FAD-linked_Oxase-like_C"/>
</dbReference>
<dbReference type="SUPFAM" id="SSF55103">
    <property type="entry name" value="FAD-linked oxidases, C-terminal domain"/>
    <property type="match status" value="1"/>
</dbReference>
<reference evidence="7" key="5">
    <citation type="journal article" date="2021" name="G3 (Bethesda)">
        <title>Aegilops tauschii genome assembly Aet v5.0 features greater sequence contiguity and improved annotation.</title>
        <authorList>
            <person name="Wang L."/>
            <person name="Zhu T."/>
            <person name="Rodriguez J.C."/>
            <person name="Deal K.R."/>
            <person name="Dubcovsky J."/>
            <person name="McGuire P.E."/>
            <person name="Lux T."/>
            <person name="Spannagl M."/>
            <person name="Mayer K.F.X."/>
            <person name="Baldrich P."/>
            <person name="Meyers B.C."/>
            <person name="Huo N."/>
            <person name="Gu Y.Q."/>
            <person name="Zhou H."/>
            <person name="Devos K.M."/>
            <person name="Bennetzen J.L."/>
            <person name="Unver T."/>
            <person name="Budak H."/>
            <person name="Gulick P.J."/>
            <person name="Galiba G."/>
            <person name="Kalapos B."/>
            <person name="Nelson D.R."/>
            <person name="Li P."/>
            <person name="You F.M."/>
            <person name="Luo M.C."/>
            <person name="Dvorak J."/>
        </authorList>
    </citation>
    <scope>NUCLEOTIDE SEQUENCE [LARGE SCALE GENOMIC DNA]</scope>
    <source>
        <strain evidence="7">cv. AL8/78</strain>
    </source>
</reference>
<proteinExistence type="inferred from homology"/>
<reference evidence="7" key="4">
    <citation type="submission" date="2019-03" db="UniProtKB">
        <authorList>
            <consortium name="EnsemblPlants"/>
        </authorList>
    </citation>
    <scope>IDENTIFICATION</scope>
</reference>
<evidence type="ECO:0000256" key="2">
    <source>
        <dbReference type="ARBA" id="ARBA00005466"/>
    </source>
</evidence>
<keyword evidence="5" id="KW-0560">Oxidoreductase</keyword>
<organism evidence="7 8">
    <name type="scientific">Aegilops tauschii subsp. strangulata</name>
    <name type="common">Goatgrass</name>
    <dbReference type="NCBI Taxonomy" id="200361"/>
    <lineage>
        <taxon>Eukaryota</taxon>
        <taxon>Viridiplantae</taxon>
        <taxon>Streptophyta</taxon>
        <taxon>Embryophyta</taxon>
        <taxon>Tracheophyta</taxon>
        <taxon>Spermatophyta</taxon>
        <taxon>Magnoliopsida</taxon>
        <taxon>Liliopsida</taxon>
        <taxon>Poales</taxon>
        <taxon>Poaceae</taxon>
        <taxon>BOP clade</taxon>
        <taxon>Pooideae</taxon>
        <taxon>Triticodae</taxon>
        <taxon>Triticeae</taxon>
        <taxon>Triticinae</taxon>
        <taxon>Aegilops</taxon>
    </lineage>
</organism>
<name>A0A452YZB9_AEGTS</name>
<reference evidence="8" key="2">
    <citation type="journal article" date="2017" name="Nat. Plants">
        <title>The Aegilops tauschii genome reveals multiple impacts of transposons.</title>
        <authorList>
            <person name="Zhao G."/>
            <person name="Zou C."/>
            <person name="Li K."/>
            <person name="Wang K."/>
            <person name="Li T."/>
            <person name="Gao L."/>
            <person name="Zhang X."/>
            <person name="Wang H."/>
            <person name="Yang Z."/>
            <person name="Liu X."/>
            <person name="Jiang W."/>
            <person name="Mao L."/>
            <person name="Kong X."/>
            <person name="Jiao Y."/>
            <person name="Jia J."/>
        </authorList>
    </citation>
    <scope>NUCLEOTIDE SEQUENCE [LARGE SCALE GENOMIC DNA]</scope>
    <source>
        <strain evidence="8">cv. AL8/78</strain>
    </source>
</reference>
<dbReference type="GO" id="GO:0050660">
    <property type="term" value="F:flavin adenine dinucleotide binding"/>
    <property type="evidence" value="ECO:0007669"/>
    <property type="project" value="InterPro"/>
</dbReference>
<dbReference type="GO" id="GO:0019139">
    <property type="term" value="F:cytokinin dehydrogenase activity"/>
    <property type="evidence" value="ECO:0007669"/>
    <property type="project" value="InterPro"/>
</dbReference>
<dbReference type="Gramene" id="AET1Gv20581300.13">
    <property type="protein sequence ID" value="AET1Gv20581300.13"/>
    <property type="gene ID" value="AET1Gv20581300"/>
</dbReference>
<dbReference type="InterPro" id="IPR015345">
    <property type="entry name" value="Cytokinin_DH_FAD/cytokin-bd"/>
</dbReference>
<dbReference type="InterPro" id="IPR016167">
    <property type="entry name" value="FAD-bd_PCMH_sub1"/>
</dbReference>
<dbReference type="Gene3D" id="3.30.43.10">
    <property type="entry name" value="Uridine Diphospho-n-acetylenolpyruvylglucosamine Reductase, domain 2"/>
    <property type="match status" value="1"/>
</dbReference>
<evidence type="ECO:0000256" key="4">
    <source>
        <dbReference type="ARBA" id="ARBA00022827"/>
    </source>
</evidence>
<dbReference type="PANTHER" id="PTHR13878">
    <property type="entry name" value="GULONOLACTONE OXIDASE"/>
    <property type="match status" value="1"/>
</dbReference>